<evidence type="ECO:0000259" key="1">
    <source>
        <dbReference type="Pfam" id="PF08268"/>
    </source>
</evidence>
<dbReference type="Proteomes" id="UP000626092">
    <property type="component" value="Unassembled WGS sequence"/>
</dbReference>
<sequence length="281" mass="32236">MDLVGSINGLVCLTSKTDGLVSILWNPATKDCVNIPTPNLKFLPNQGGYSIGFCFDSLRNDYKILNVVWFNEDMELRPRPRVELYSVSTDCWREIEIEVETPFEYLSTRCDTIVKGEPYWSAYFHGDPFVNVVWFDVDKEVFREGPQFLPEPFVCLQEPFVECLVNFENSVAVLASAVWPPEGKWEDKISLWVMEDDSSSWSMKFSAGPSSFMTLVGCSKKGEILFRLFGEHVLQLYNPKSQETFNIETDLEGLRIEFEKFRFQVSNYTASLVPIRGFKAS</sequence>
<evidence type="ECO:0000313" key="2">
    <source>
        <dbReference type="EMBL" id="KAF7143607.1"/>
    </source>
</evidence>
<dbReference type="InterPro" id="IPR017451">
    <property type="entry name" value="F-box-assoc_interact_dom"/>
</dbReference>
<reference evidence="2" key="1">
    <citation type="submission" date="2019-11" db="EMBL/GenBank/DDBJ databases">
        <authorList>
            <person name="Liu Y."/>
            <person name="Hou J."/>
            <person name="Li T.-Q."/>
            <person name="Guan C.-H."/>
            <person name="Wu X."/>
            <person name="Wu H.-Z."/>
            <person name="Ling F."/>
            <person name="Zhang R."/>
            <person name="Shi X.-G."/>
            <person name="Ren J.-P."/>
            <person name="Chen E.-F."/>
            <person name="Sun J.-M."/>
        </authorList>
    </citation>
    <scope>NUCLEOTIDE SEQUENCE</scope>
    <source>
        <strain evidence="2">Adult_tree_wgs_1</strain>
        <tissue evidence="2">Leaves</tissue>
    </source>
</reference>
<dbReference type="EMBL" id="WJXA01000005">
    <property type="protein sequence ID" value="KAF7143607.1"/>
    <property type="molecule type" value="Genomic_DNA"/>
</dbReference>
<proteinExistence type="predicted"/>
<evidence type="ECO:0000313" key="3">
    <source>
        <dbReference type="Proteomes" id="UP000626092"/>
    </source>
</evidence>
<organism evidence="2 3">
    <name type="scientific">Rhododendron simsii</name>
    <name type="common">Sims's rhododendron</name>
    <dbReference type="NCBI Taxonomy" id="118357"/>
    <lineage>
        <taxon>Eukaryota</taxon>
        <taxon>Viridiplantae</taxon>
        <taxon>Streptophyta</taxon>
        <taxon>Embryophyta</taxon>
        <taxon>Tracheophyta</taxon>
        <taxon>Spermatophyta</taxon>
        <taxon>Magnoliopsida</taxon>
        <taxon>eudicotyledons</taxon>
        <taxon>Gunneridae</taxon>
        <taxon>Pentapetalae</taxon>
        <taxon>asterids</taxon>
        <taxon>Ericales</taxon>
        <taxon>Ericaceae</taxon>
        <taxon>Ericoideae</taxon>
        <taxon>Rhodoreae</taxon>
        <taxon>Rhododendron</taxon>
    </lineage>
</organism>
<dbReference type="OrthoDB" id="1867629at2759"/>
<keyword evidence="3" id="KW-1185">Reference proteome</keyword>
<dbReference type="InterPro" id="IPR050796">
    <property type="entry name" value="SCF_F-box_component"/>
</dbReference>
<feature type="domain" description="F-box associated beta-propeller type 3" evidence="1">
    <location>
        <begin position="5"/>
        <end position="249"/>
    </location>
</feature>
<dbReference type="PANTHER" id="PTHR31672:SF13">
    <property type="entry name" value="F-BOX PROTEIN CPR30-LIKE"/>
    <property type="match status" value="1"/>
</dbReference>
<comment type="caution">
    <text evidence="2">The sequence shown here is derived from an EMBL/GenBank/DDBJ whole genome shotgun (WGS) entry which is preliminary data.</text>
</comment>
<dbReference type="Pfam" id="PF08268">
    <property type="entry name" value="FBA_3"/>
    <property type="match status" value="1"/>
</dbReference>
<dbReference type="AlphaFoldDB" id="A0A834LPI4"/>
<protein>
    <recommendedName>
        <fullName evidence="1">F-box associated beta-propeller type 3 domain-containing protein</fullName>
    </recommendedName>
</protein>
<dbReference type="InterPro" id="IPR013187">
    <property type="entry name" value="F-box-assoc_dom_typ3"/>
</dbReference>
<dbReference type="NCBIfam" id="TIGR01640">
    <property type="entry name" value="F_box_assoc_1"/>
    <property type="match status" value="1"/>
</dbReference>
<accession>A0A834LPI4</accession>
<dbReference type="PANTHER" id="PTHR31672">
    <property type="entry name" value="BNACNNG10540D PROTEIN"/>
    <property type="match status" value="1"/>
</dbReference>
<name>A0A834LPI4_RHOSS</name>
<gene>
    <name evidence="2" type="ORF">RHSIM_Rhsim05G0111500</name>
</gene>